<dbReference type="STRING" id="1297617.IB211_01730c"/>
<feature type="chain" id="PRO_5006606344" evidence="1">
    <location>
        <begin position="25"/>
        <end position="277"/>
    </location>
</feature>
<dbReference type="AlphaFoldDB" id="A0A0S2W456"/>
<dbReference type="Proteomes" id="UP000064844">
    <property type="component" value="Chromosome"/>
</dbReference>
<protein>
    <submittedName>
        <fullName evidence="4">Spore cortex-lytic enzyme</fullName>
    </submittedName>
</protein>
<evidence type="ECO:0000259" key="2">
    <source>
        <dbReference type="Pfam" id="PF07486"/>
    </source>
</evidence>
<dbReference type="InterPro" id="IPR012854">
    <property type="entry name" value="Cu_amine_oxidase-like_N"/>
</dbReference>
<feature type="signal peptide" evidence="1">
    <location>
        <begin position="1"/>
        <end position="24"/>
    </location>
</feature>
<dbReference type="RefSeq" id="WP_033116626.1">
    <property type="nucleotide sequence ID" value="NZ_CALICV010000091.1"/>
</dbReference>
<dbReference type="GO" id="GO:0016787">
    <property type="term" value="F:hydrolase activity"/>
    <property type="evidence" value="ECO:0007669"/>
    <property type="project" value="InterPro"/>
</dbReference>
<name>A0A0S2W456_9FIRM</name>
<dbReference type="InterPro" id="IPR036582">
    <property type="entry name" value="Mao_N_sf"/>
</dbReference>
<evidence type="ECO:0000313" key="5">
    <source>
        <dbReference type="Proteomes" id="UP000064844"/>
    </source>
</evidence>
<keyword evidence="1" id="KW-0732">Signal</keyword>
<dbReference type="Pfam" id="PF07486">
    <property type="entry name" value="Hydrolase_2"/>
    <property type="match status" value="1"/>
</dbReference>
<gene>
    <name evidence="4" type="ORF">IB211_01730c</name>
</gene>
<dbReference type="Gene3D" id="1.10.10.2520">
    <property type="entry name" value="Cell wall hydrolase SleB, domain 1"/>
    <property type="match status" value="1"/>
</dbReference>
<evidence type="ECO:0000313" key="4">
    <source>
        <dbReference type="EMBL" id="ALP94121.1"/>
    </source>
</evidence>
<dbReference type="EMBL" id="CP011307">
    <property type="protein sequence ID" value="ALP94121.1"/>
    <property type="molecule type" value="Genomic_DNA"/>
</dbReference>
<dbReference type="SUPFAM" id="SSF55383">
    <property type="entry name" value="Copper amine oxidase, domain N"/>
    <property type="match status" value="1"/>
</dbReference>
<dbReference type="eggNOG" id="COG3773">
    <property type="taxonomic scope" value="Bacteria"/>
</dbReference>
<accession>A0A0S2W456</accession>
<evidence type="ECO:0000256" key="1">
    <source>
        <dbReference type="SAM" id="SignalP"/>
    </source>
</evidence>
<dbReference type="InterPro" id="IPR011105">
    <property type="entry name" value="Cell_wall_hydrolase_SleB"/>
</dbReference>
<feature type="domain" description="Cell wall hydrolase SleB" evidence="2">
    <location>
        <begin position="178"/>
        <end position="276"/>
    </location>
</feature>
<proteinExistence type="predicted"/>
<dbReference type="Gene3D" id="6.20.240.60">
    <property type="match status" value="1"/>
</dbReference>
<organism evidence="4 5">
    <name type="scientific">Intestinimonas butyriciproducens</name>
    <dbReference type="NCBI Taxonomy" id="1297617"/>
    <lineage>
        <taxon>Bacteria</taxon>
        <taxon>Bacillati</taxon>
        <taxon>Bacillota</taxon>
        <taxon>Clostridia</taxon>
        <taxon>Eubacteriales</taxon>
        <taxon>Intestinimonas</taxon>
    </lineage>
</organism>
<keyword evidence="5" id="KW-1185">Reference proteome</keyword>
<feature type="domain" description="Copper amine oxidase-like N-terminal" evidence="3">
    <location>
        <begin position="50"/>
        <end position="145"/>
    </location>
</feature>
<reference evidence="4 5" key="1">
    <citation type="journal article" date="2015" name="Nat. Commun.">
        <title>Production of butyrate from lysine and the Amadori product fructoselysine by a human gut commensal.</title>
        <authorList>
            <person name="Bui T.P."/>
            <person name="Ritari J."/>
            <person name="Boeren S."/>
            <person name="de Waard P."/>
            <person name="Plugge C.M."/>
            <person name="de Vos W.M."/>
        </authorList>
    </citation>
    <scope>NUCLEOTIDE SEQUENCE [LARGE SCALE GENOMIC DNA]</scope>
    <source>
        <strain evidence="4 5">AF211</strain>
    </source>
</reference>
<dbReference type="InterPro" id="IPR042047">
    <property type="entry name" value="SleB_dom1"/>
</dbReference>
<evidence type="ECO:0000259" key="3">
    <source>
        <dbReference type="Pfam" id="PF07833"/>
    </source>
</evidence>
<sequence length="277" mass="30060">MQKRFLCLMLCLAIVLPVGSFALAAEGIQAEEEAAPYFLVDGIAYEDPGLTVYNNITYVSLMNAVLALRPDAVITWEGEYAVVSAEGLTIRVRVGDQYVEANGRYLYVLNGVIAMNGRVLVPVRTIAQAMGAWVGWNAETGEVEIYSGSGAIVSGESYYDSDSLYWLSHIINAESGNQSLDGKLAVGTVIMNRVDSPRFPNTIYEVVCAPNQFTPVQNGAIYREPNAESVIAAKLILEGVRVGGNSLYFVNPSISPNSWAQRNRPYVTTIGAHAFFG</sequence>
<dbReference type="Pfam" id="PF07833">
    <property type="entry name" value="Cu_amine_oxidN1"/>
    <property type="match status" value="1"/>
</dbReference>
<reference evidence="5" key="2">
    <citation type="submission" date="2015-04" db="EMBL/GenBank/DDBJ databases">
        <title>A butyrogenic pathway from the amino acid lysine in a human gut commensal.</title>
        <authorList>
            <person name="de Vos W.M."/>
            <person name="Bui N.T.P."/>
            <person name="Plugge C.M."/>
            <person name="Ritari J."/>
        </authorList>
    </citation>
    <scope>NUCLEOTIDE SEQUENCE [LARGE SCALE GENOMIC DNA]</scope>
    <source>
        <strain evidence="5">AF211</strain>
    </source>
</reference>
<dbReference type="KEGG" id="ibu:IB211_01730c"/>